<organism evidence="2 3">
    <name type="scientific">Gellertiella hungarica</name>
    <dbReference type="NCBI Taxonomy" id="1572859"/>
    <lineage>
        <taxon>Bacteria</taxon>
        <taxon>Pseudomonadati</taxon>
        <taxon>Pseudomonadota</taxon>
        <taxon>Alphaproteobacteria</taxon>
        <taxon>Hyphomicrobiales</taxon>
        <taxon>Rhizobiaceae</taxon>
        <taxon>Gellertiella</taxon>
    </lineage>
</organism>
<protein>
    <recommendedName>
        <fullName evidence="4">Antifreeze protein</fullName>
    </recommendedName>
</protein>
<proteinExistence type="predicted"/>
<keyword evidence="3" id="KW-1185">Reference proteome</keyword>
<evidence type="ECO:0000313" key="2">
    <source>
        <dbReference type="EMBL" id="MBB4063458.1"/>
    </source>
</evidence>
<comment type="caution">
    <text evidence="2">The sequence shown here is derived from an EMBL/GenBank/DDBJ whole genome shotgun (WGS) entry which is preliminary data.</text>
</comment>
<feature type="signal peptide" evidence="1">
    <location>
        <begin position="1"/>
        <end position="29"/>
    </location>
</feature>
<keyword evidence="1" id="KW-0732">Signal</keyword>
<dbReference type="RefSeq" id="WP_246364872.1">
    <property type="nucleotide sequence ID" value="NZ_JACIEZ010000001.1"/>
</dbReference>
<dbReference type="Proteomes" id="UP000528286">
    <property type="component" value="Unassembled WGS sequence"/>
</dbReference>
<evidence type="ECO:0008006" key="4">
    <source>
        <dbReference type="Google" id="ProtNLM"/>
    </source>
</evidence>
<evidence type="ECO:0000313" key="3">
    <source>
        <dbReference type="Proteomes" id="UP000528286"/>
    </source>
</evidence>
<reference evidence="2 3" key="1">
    <citation type="submission" date="2020-08" db="EMBL/GenBank/DDBJ databases">
        <title>Genomic Encyclopedia of Type Strains, Phase IV (KMG-IV): sequencing the most valuable type-strain genomes for metagenomic binning, comparative biology and taxonomic classification.</title>
        <authorList>
            <person name="Goeker M."/>
        </authorList>
    </citation>
    <scope>NUCLEOTIDE SEQUENCE [LARGE SCALE GENOMIC DNA]</scope>
    <source>
        <strain evidence="2 3">DSM 29853</strain>
    </source>
</reference>
<dbReference type="AlphaFoldDB" id="A0A7W6NJ74"/>
<sequence length="116" mass="13158">MKKLFARMGLATLIAGATLAGLAPAAAQADDFGIEFRFGGDDGYNREYRHHRWNNRYEGRRGCRPDRALEIARYEGLRRAHISRVTPRVVVVKGRGPYGWERIVFANVRGCPIVDR</sequence>
<name>A0A7W6NJ74_9HYPH</name>
<gene>
    <name evidence="2" type="ORF">GGR23_000619</name>
</gene>
<dbReference type="EMBL" id="JACIEZ010000001">
    <property type="protein sequence ID" value="MBB4063458.1"/>
    <property type="molecule type" value="Genomic_DNA"/>
</dbReference>
<evidence type="ECO:0000256" key="1">
    <source>
        <dbReference type="SAM" id="SignalP"/>
    </source>
</evidence>
<feature type="chain" id="PRO_5030962627" description="Antifreeze protein" evidence="1">
    <location>
        <begin position="30"/>
        <end position="116"/>
    </location>
</feature>
<accession>A0A7W6NJ74</accession>